<protein>
    <submittedName>
        <fullName evidence="1">Uncharacterized protein</fullName>
    </submittedName>
</protein>
<name>A0A0E9WYZ4_ANGAN</name>
<accession>A0A0E9WYZ4</accession>
<proteinExistence type="predicted"/>
<dbReference type="AlphaFoldDB" id="A0A0E9WYZ4"/>
<evidence type="ECO:0000313" key="1">
    <source>
        <dbReference type="EMBL" id="JAH94820.1"/>
    </source>
</evidence>
<reference evidence="1" key="1">
    <citation type="submission" date="2014-11" db="EMBL/GenBank/DDBJ databases">
        <authorList>
            <person name="Amaro Gonzalez C."/>
        </authorList>
    </citation>
    <scope>NUCLEOTIDE SEQUENCE</scope>
</reference>
<organism evidence="1">
    <name type="scientific">Anguilla anguilla</name>
    <name type="common">European freshwater eel</name>
    <name type="synonym">Muraena anguilla</name>
    <dbReference type="NCBI Taxonomy" id="7936"/>
    <lineage>
        <taxon>Eukaryota</taxon>
        <taxon>Metazoa</taxon>
        <taxon>Chordata</taxon>
        <taxon>Craniata</taxon>
        <taxon>Vertebrata</taxon>
        <taxon>Euteleostomi</taxon>
        <taxon>Actinopterygii</taxon>
        <taxon>Neopterygii</taxon>
        <taxon>Teleostei</taxon>
        <taxon>Anguilliformes</taxon>
        <taxon>Anguillidae</taxon>
        <taxon>Anguilla</taxon>
    </lineage>
</organism>
<reference evidence="1" key="2">
    <citation type="journal article" date="2015" name="Fish Shellfish Immunol.">
        <title>Early steps in the European eel (Anguilla anguilla)-Vibrio vulnificus interaction in the gills: Role of the RtxA13 toxin.</title>
        <authorList>
            <person name="Callol A."/>
            <person name="Pajuelo D."/>
            <person name="Ebbesson L."/>
            <person name="Teles M."/>
            <person name="MacKenzie S."/>
            <person name="Amaro C."/>
        </authorList>
    </citation>
    <scope>NUCLEOTIDE SEQUENCE</scope>
</reference>
<dbReference type="EMBL" id="GBXM01013757">
    <property type="protein sequence ID" value="JAH94820.1"/>
    <property type="molecule type" value="Transcribed_RNA"/>
</dbReference>
<sequence>MENCGNVTELWPCFNKSCVQIVTSTTLYCVCASTAGTCSCTLLHTQVCVVAVQLFLVGLLM</sequence>